<feature type="compositionally biased region" description="Low complexity" evidence="1">
    <location>
        <begin position="259"/>
        <end position="279"/>
    </location>
</feature>
<dbReference type="RefSeq" id="XP_051610777.1">
    <property type="nucleotide sequence ID" value="XM_051755282.1"/>
</dbReference>
<protein>
    <submittedName>
        <fullName evidence="2">Uncharacterized protein</fullName>
    </submittedName>
</protein>
<organism evidence="2 3">
    <name type="scientific">Candida theae</name>
    <dbReference type="NCBI Taxonomy" id="1198502"/>
    <lineage>
        <taxon>Eukaryota</taxon>
        <taxon>Fungi</taxon>
        <taxon>Dikarya</taxon>
        <taxon>Ascomycota</taxon>
        <taxon>Saccharomycotina</taxon>
        <taxon>Pichiomycetes</taxon>
        <taxon>Debaryomycetaceae</taxon>
        <taxon>Candida/Lodderomyces clade</taxon>
        <taxon>Candida</taxon>
    </lineage>
</organism>
<dbReference type="EMBL" id="JAIHNG010000044">
    <property type="protein sequence ID" value="KAI5965513.1"/>
    <property type="molecule type" value="Genomic_DNA"/>
</dbReference>
<accession>A0AAD5BIC6</accession>
<dbReference type="GeneID" id="76148838"/>
<name>A0AAD5BIC6_9ASCO</name>
<keyword evidence="3" id="KW-1185">Reference proteome</keyword>
<reference evidence="2 3" key="1">
    <citation type="journal article" date="2022" name="DNA Res.">
        <title>Genome analysis of five recently described species of the CUG-Ser clade uncovers Candida theae as a new hybrid lineage with pathogenic potential in the Candida parapsilosis species complex.</title>
        <authorList>
            <person name="Mixao V."/>
            <person name="Del Olmo V."/>
            <person name="Hegedusova E."/>
            <person name="Saus E."/>
            <person name="Pryszcz L."/>
            <person name="Cillingova A."/>
            <person name="Nosek J."/>
            <person name="Gabaldon T."/>
        </authorList>
    </citation>
    <scope>NUCLEOTIDE SEQUENCE [LARGE SCALE GENOMIC DNA]</scope>
    <source>
        <strain evidence="2 3">CBS 12239</strain>
    </source>
</reference>
<evidence type="ECO:0000256" key="1">
    <source>
        <dbReference type="SAM" id="MobiDB-lite"/>
    </source>
</evidence>
<proteinExistence type="predicted"/>
<dbReference type="AlphaFoldDB" id="A0AAD5BIC6"/>
<evidence type="ECO:0000313" key="2">
    <source>
        <dbReference type="EMBL" id="KAI5965513.1"/>
    </source>
</evidence>
<dbReference type="Proteomes" id="UP001204833">
    <property type="component" value="Unassembled WGS sequence"/>
</dbReference>
<feature type="region of interest" description="Disordered" evidence="1">
    <location>
        <begin position="49"/>
        <end position="118"/>
    </location>
</feature>
<feature type="region of interest" description="Disordered" evidence="1">
    <location>
        <begin position="259"/>
        <end position="329"/>
    </location>
</feature>
<comment type="caution">
    <text evidence="2">The sequence shown here is derived from an EMBL/GenBank/DDBJ whole genome shotgun (WGS) entry which is preliminary data.</text>
</comment>
<gene>
    <name evidence="2" type="ORF">KGF57_000779</name>
</gene>
<evidence type="ECO:0000313" key="3">
    <source>
        <dbReference type="Proteomes" id="UP001204833"/>
    </source>
</evidence>
<sequence>MQSIKVNYITPDELYQLVDFKNIDVAKVIPGFDPSAGFILSSPAYFTPPEENQQPVIQCDTPATLPSPSSSPSPTQTESEKPFVSQVETGASLPSADRENPSAVDLSTAEPPRSSPPINTEVQEAVAKFGIVEKLSEVSPPSPQFPSISKVNSFENRNLKTEIDELSPRELEAKDQVSEDDFEGCKLALDLSINMESNTELRQNLDPWYTVNVLMEDECPSVQHMTFGECPAWLTQQPNQRVEEKLSIKAFQELINTTCNSSNNNNNNNSNTVTNTVSNKGKDSSIGCSEERNGAAPISPDRDEEIENKDCSSSVYSDPDDHEPHQKDAAAANVADAFETFEDSLCGNCFVNGVPQMCPCRIAYLSQRDRAYQNKSEPNPAANQDEEAVWSDLIDIANDWEEEPENESICSESFDDADEEVDEGEVLHRVPNASMILNDLTINEQTSRAQVATDAAHVDHVSEANSSRPEVVADELEKDHVIEPRSSENEVAKEVTPTDKTVFYVNPRDNLYYMGVSRLNPNYGRYYSYGIDIHSVINPTLSPLQRVPDGIKVRPVPNVRALEYLESGTEYVVDEARVLKKRVVKFANEVITRKETEKEIIDMKSLMSMNSVWQPMEIVKREPIPKEKHPFWNKCLRKLKLKKPNTMKSNENLKSVLKKPTMEVEEATGLRRCKSCIILDAPELKKEDERPKTYQRVTRPNSS</sequence>